<name>A0A3R6E3P3_9BACT</name>
<dbReference type="InterPro" id="IPR015421">
    <property type="entry name" value="PyrdxlP-dep_Trfase_major"/>
</dbReference>
<dbReference type="Proteomes" id="UP000286501">
    <property type="component" value="Unassembled WGS sequence"/>
</dbReference>
<evidence type="ECO:0000313" key="7">
    <source>
        <dbReference type="EMBL" id="RHG65516.1"/>
    </source>
</evidence>
<dbReference type="NCBIfam" id="TIGR04350">
    <property type="entry name" value="C_S_lyase_PatB"/>
    <property type="match status" value="1"/>
</dbReference>
<dbReference type="Gene3D" id="3.40.640.10">
    <property type="entry name" value="Type I PLP-dependent aspartate aminotransferase-like (Major domain)"/>
    <property type="match status" value="1"/>
</dbReference>
<keyword evidence="4 7" id="KW-0456">Lyase</keyword>
<dbReference type="Gene3D" id="3.90.1150.10">
    <property type="entry name" value="Aspartate Aminotransferase, domain 1"/>
    <property type="match status" value="1"/>
</dbReference>
<dbReference type="Pfam" id="PF00155">
    <property type="entry name" value="Aminotran_1_2"/>
    <property type="match status" value="1"/>
</dbReference>
<dbReference type="InterPro" id="IPR051798">
    <property type="entry name" value="Class-II_PLP-Dep_Aminotrans"/>
</dbReference>
<dbReference type="GO" id="GO:0047804">
    <property type="term" value="F:cysteine-S-conjugate beta-lyase activity"/>
    <property type="evidence" value="ECO:0007669"/>
    <property type="project" value="UniProtKB-EC"/>
</dbReference>
<evidence type="ECO:0000256" key="2">
    <source>
        <dbReference type="ARBA" id="ARBA00012224"/>
    </source>
</evidence>
<dbReference type="AlphaFoldDB" id="A0A3R6E3P3"/>
<dbReference type="InterPro" id="IPR015424">
    <property type="entry name" value="PyrdxlP-dep_Trfase"/>
</dbReference>
<gene>
    <name evidence="7" type="ORF">DW250_08385</name>
</gene>
<protein>
    <recommendedName>
        <fullName evidence="2">cysteine-S-conjugate beta-lyase</fullName>
        <ecNumber evidence="2">4.4.1.13</ecNumber>
    </recommendedName>
</protein>
<comment type="cofactor">
    <cofactor evidence="1">
        <name>pyridoxal 5'-phosphate</name>
        <dbReference type="ChEBI" id="CHEBI:597326"/>
    </cofactor>
</comment>
<dbReference type="InterPro" id="IPR004839">
    <property type="entry name" value="Aminotransferase_I/II_large"/>
</dbReference>
<proteinExistence type="inferred from homology"/>
<comment type="caution">
    <text evidence="7">The sequence shown here is derived from an EMBL/GenBank/DDBJ whole genome shotgun (WGS) entry which is preliminary data.</text>
</comment>
<evidence type="ECO:0000256" key="3">
    <source>
        <dbReference type="ARBA" id="ARBA00022898"/>
    </source>
</evidence>
<dbReference type="EMBL" id="QRIN01000030">
    <property type="protein sequence ID" value="RHG65516.1"/>
    <property type="molecule type" value="Genomic_DNA"/>
</dbReference>
<accession>A0A3R6E3P3</accession>
<dbReference type="RefSeq" id="WP_118200921.1">
    <property type="nucleotide sequence ID" value="NZ_QRIF01000028.1"/>
</dbReference>
<dbReference type="CDD" id="cd00609">
    <property type="entry name" value="AAT_like"/>
    <property type="match status" value="1"/>
</dbReference>
<evidence type="ECO:0000256" key="1">
    <source>
        <dbReference type="ARBA" id="ARBA00001933"/>
    </source>
</evidence>
<feature type="domain" description="Aminotransferase class I/classII large" evidence="6">
    <location>
        <begin position="40"/>
        <end position="387"/>
    </location>
</feature>
<comment type="similarity">
    <text evidence="5">Belongs to the class-II pyridoxal-phosphate-dependent aminotransferase family. MalY/PatB cystathionine beta-lyase subfamily.</text>
</comment>
<reference evidence="7 8" key="1">
    <citation type="submission" date="2018-08" db="EMBL/GenBank/DDBJ databases">
        <title>A genome reference for cultivated species of the human gut microbiota.</title>
        <authorList>
            <person name="Zou Y."/>
            <person name="Xue W."/>
            <person name="Luo G."/>
        </authorList>
    </citation>
    <scope>NUCLEOTIDE SEQUENCE [LARGE SCALE GENOMIC DNA]</scope>
    <source>
        <strain evidence="7 8">AM22-1</strain>
    </source>
</reference>
<evidence type="ECO:0000256" key="5">
    <source>
        <dbReference type="ARBA" id="ARBA00037974"/>
    </source>
</evidence>
<dbReference type="InterPro" id="IPR027619">
    <property type="entry name" value="C-S_lyase_PatB-like"/>
</dbReference>
<dbReference type="GO" id="GO:0030170">
    <property type="term" value="F:pyridoxal phosphate binding"/>
    <property type="evidence" value="ECO:0007669"/>
    <property type="project" value="InterPro"/>
</dbReference>
<dbReference type="EC" id="4.4.1.13" evidence="2"/>
<evidence type="ECO:0000256" key="4">
    <source>
        <dbReference type="ARBA" id="ARBA00023239"/>
    </source>
</evidence>
<organism evidence="7 8">
    <name type="scientific">Segatella copri</name>
    <dbReference type="NCBI Taxonomy" id="165179"/>
    <lineage>
        <taxon>Bacteria</taxon>
        <taxon>Pseudomonadati</taxon>
        <taxon>Bacteroidota</taxon>
        <taxon>Bacteroidia</taxon>
        <taxon>Bacteroidales</taxon>
        <taxon>Prevotellaceae</taxon>
        <taxon>Segatella</taxon>
    </lineage>
</organism>
<evidence type="ECO:0000259" key="6">
    <source>
        <dbReference type="Pfam" id="PF00155"/>
    </source>
</evidence>
<dbReference type="PANTHER" id="PTHR43525:SF1">
    <property type="entry name" value="PROTEIN MALY"/>
    <property type="match status" value="1"/>
</dbReference>
<evidence type="ECO:0000313" key="8">
    <source>
        <dbReference type="Proteomes" id="UP000286501"/>
    </source>
</evidence>
<sequence>MFKVQSKMYNFDKVIDRSGSDDLKHGALLPRWGRDDLLPLWVADMDFETPSFITDALKARLEHSLFGYTMEPEDYRPSIIDWVRDHHQWDVKREWIRFIPGIVKGIGLVVNVFTQPDEKVIIQPPVYHPFRLTPEGNGREVVFNPLKMSEDGYYEMDFENLEKVCDEKCKILILCNPHNPGGITWSKETLQQLADFCYEHHLLVISDEIHADMALFGHKHIPFASVSDKARNISITFQAPSKTFNIAGIVSSYAIIPNEEIRRKFYPWLSANELDEPTLFAPIATIAAFRKGEEWRKKMLAYIEENIRFVEDYCREHIPGIRPLRPQASFLVWLNCRDLHLSHDALLDLFIDKAHLALNDGEMFGPGGEGFMRLNVAAPRSIIKQALQQLEEAVSQL</sequence>
<dbReference type="PANTHER" id="PTHR43525">
    <property type="entry name" value="PROTEIN MALY"/>
    <property type="match status" value="1"/>
</dbReference>
<dbReference type="SUPFAM" id="SSF53383">
    <property type="entry name" value="PLP-dependent transferases"/>
    <property type="match status" value="1"/>
</dbReference>
<dbReference type="InterPro" id="IPR015422">
    <property type="entry name" value="PyrdxlP-dep_Trfase_small"/>
</dbReference>
<keyword evidence="3" id="KW-0663">Pyridoxal phosphate</keyword>